<dbReference type="SUPFAM" id="SSF47459">
    <property type="entry name" value="HLH, helix-loop-helix DNA-binding domain"/>
    <property type="match status" value="1"/>
</dbReference>
<dbReference type="SMART" id="SM00353">
    <property type="entry name" value="HLH"/>
    <property type="match status" value="1"/>
</dbReference>
<dbReference type="PANTHER" id="PTHR23349:SF72">
    <property type="entry name" value="HLH54F"/>
    <property type="match status" value="1"/>
</dbReference>
<dbReference type="InterPro" id="IPR011598">
    <property type="entry name" value="bHLH_dom"/>
</dbReference>
<protein>
    <recommendedName>
        <fullName evidence="1">BHLH domain-containing protein</fullName>
    </recommendedName>
</protein>
<dbReference type="Pfam" id="PF00010">
    <property type="entry name" value="HLH"/>
    <property type="match status" value="1"/>
</dbReference>
<dbReference type="PROSITE" id="PS50888">
    <property type="entry name" value="BHLH"/>
    <property type="match status" value="1"/>
</dbReference>
<dbReference type="PANTHER" id="PTHR23349">
    <property type="entry name" value="BASIC HELIX-LOOP-HELIX TRANSCRIPTION FACTOR, TWIST"/>
    <property type="match status" value="1"/>
</dbReference>
<gene>
    <name evidence="2" type="ORF">CVLEPA_LOCUS21004</name>
</gene>
<dbReference type="CDD" id="cd11390">
    <property type="entry name" value="bHLH_TS"/>
    <property type="match status" value="1"/>
</dbReference>
<dbReference type="Proteomes" id="UP001642483">
    <property type="component" value="Unassembled WGS sequence"/>
</dbReference>
<dbReference type="InterPro" id="IPR036638">
    <property type="entry name" value="HLH_DNA-bd_sf"/>
</dbReference>
<dbReference type="Gene3D" id="4.10.280.10">
    <property type="entry name" value="Helix-loop-helix DNA-binding domain"/>
    <property type="match status" value="1"/>
</dbReference>
<dbReference type="EMBL" id="CAWYQH010000108">
    <property type="protein sequence ID" value="CAK8689014.1"/>
    <property type="molecule type" value="Genomic_DNA"/>
</dbReference>
<proteinExistence type="predicted"/>
<feature type="domain" description="BHLH" evidence="1">
    <location>
        <begin position="64"/>
        <end position="117"/>
    </location>
</feature>
<comment type="caution">
    <text evidence="2">The sequence shown here is derived from an EMBL/GenBank/DDBJ whole genome shotgun (WGS) entry which is preliminary data.</text>
</comment>
<reference evidence="2 3" key="1">
    <citation type="submission" date="2024-02" db="EMBL/GenBank/DDBJ databases">
        <authorList>
            <person name="Daric V."/>
            <person name="Darras S."/>
        </authorList>
    </citation>
    <scope>NUCLEOTIDE SEQUENCE [LARGE SCALE GENOMIC DNA]</scope>
</reference>
<keyword evidence="3" id="KW-1185">Reference proteome</keyword>
<evidence type="ECO:0000313" key="2">
    <source>
        <dbReference type="EMBL" id="CAK8689014.1"/>
    </source>
</evidence>
<evidence type="ECO:0000313" key="3">
    <source>
        <dbReference type="Proteomes" id="UP001642483"/>
    </source>
</evidence>
<organism evidence="2 3">
    <name type="scientific">Clavelina lepadiformis</name>
    <name type="common">Light-bulb sea squirt</name>
    <name type="synonym">Ascidia lepadiformis</name>
    <dbReference type="NCBI Taxonomy" id="159417"/>
    <lineage>
        <taxon>Eukaryota</taxon>
        <taxon>Metazoa</taxon>
        <taxon>Chordata</taxon>
        <taxon>Tunicata</taxon>
        <taxon>Ascidiacea</taxon>
        <taxon>Aplousobranchia</taxon>
        <taxon>Clavelinidae</taxon>
        <taxon>Clavelina</taxon>
    </lineage>
</organism>
<name>A0ABP0GDW0_CLALP</name>
<evidence type="ECO:0000259" key="1">
    <source>
        <dbReference type="PROSITE" id="PS50888"/>
    </source>
</evidence>
<accession>A0ABP0GDW0</accession>
<dbReference type="InterPro" id="IPR050283">
    <property type="entry name" value="E-box_TF_Regulators"/>
</dbReference>
<sequence>MIWYQRHELVCYRQTSFVIKALDNTRSSNVEIIDPCNMDFLRRVETRGMKRKSPEDTSNVSMKIRRTQAAGKERERLQMFNDAIDDLQSVIPIRLTQNRKLHKKQTLQLAIRYIKFLQDCLKDKRDWNDRNRFWCREEDEVVMNAMEAAEAGSIPGNQSPARPRPDLIPTEFSAAQSKEPNFRMHRQSIGLQYCASTVGAHQFQNPTDCSEQYLQQIPYSLPAKSTVLQHPNFSERQCAAGNQSAYIQTNAFGSQASNDVCHSKEQLFTKRNFQTQAHHRAEVNFQSNPCSYTVGSVEQQHQSISKRKVTFPLMGESVWKNNILLDAGVCTDAHILPENASVDQTFADLEEIMSSPKNTLLQPDNSDYDCLSVYGLNVG</sequence>